<evidence type="ECO:0000256" key="7">
    <source>
        <dbReference type="RuleBase" id="RU367021"/>
    </source>
</evidence>
<dbReference type="InterPro" id="IPR039369">
    <property type="entry name" value="LacA-like"/>
</dbReference>
<comment type="caution">
    <text evidence="9">The sequence shown here is derived from an EMBL/GenBank/DDBJ whole genome shotgun (WGS) entry which is preliminary data.</text>
</comment>
<comment type="function">
    <text evidence="6">Acetyltransferase implicated in the O-acetylation of Nod factors.</text>
</comment>
<dbReference type="HOGENOM" id="CLU_051638_3_0_6"/>
<dbReference type="SMART" id="SM01266">
    <property type="entry name" value="Mac"/>
    <property type="match status" value="1"/>
</dbReference>
<keyword evidence="2" id="KW-0536">Nodulation</keyword>
<keyword evidence="5 7" id="KW-0012">Acyltransferase</keyword>
<protein>
    <recommendedName>
        <fullName evidence="7">Acetyltransferase</fullName>
        <ecNumber evidence="7">2.3.1.-</ecNumber>
    </recommendedName>
</protein>
<reference evidence="9 10" key="1">
    <citation type="submission" date="2011-01" db="EMBL/GenBank/DDBJ databases">
        <authorList>
            <person name="Weinstock G."/>
            <person name="Sodergren E."/>
            <person name="Clifton S."/>
            <person name="Fulton L."/>
            <person name="Fulton B."/>
            <person name="Courtney L."/>
            <person name="Fronick C."/>
            <person name="Harrison M."/>
            <person name="Strong C."/>
            <person name="Farmer C."/>
            <person name="Delahaunty K."/>
            <person name="Markovic C."/>
            <person name="Hall O."/>
            <person name="Minx P."/>
            <person name="Tomlinson C."/>
            <person name="Mitreva M."/>
            <person name="Hou S."/>
            <person name="Chen J."/>
            <person name="Wollam A."/>
            <person name="Pepin K.H."/>
            <person name="Johnson M."/>
            <person name="Bhonagiri V."/>
            <person name="Zhang X."/>
            <person name="Suruliraj S."/>
            <person name="Warren W."/>
            <person name="Chinwalla A."/>
            <person name="Mardis E.R."/>
            <person name="Wilson R.K."/>
        </authorList>
    </citation>
    <scope>NUCLEOTIDE SEQUENCE [LARGE SCALE GENOMIC DNA]</scope>
    <source>
        <strain evidence="10">DSM 22608 / JCM 16073 / KCTC 15190 / YIT 12066</strain>
    </source>
</reference>
<dbReference type="InterPro" id="IPR018357">
    <property type="entry name" value="Hexapep_transf_CS"/>
</dbReference>
<dbReference type="RefSeq" id="WP_009142235.1">
    <property type="nucleotide sequence ID" value="NZ_GL830939.1"/>
</dbReference>
<evidence type="ECO:0000313" key="10">
    <source>
        <dbReference type="Proteomes" id="UP000018458"/>
    </source>
</evidence>
<dbReference type="GO" id="GO:0008870">
    <property type="term" value="F:galactoside O-acetyltransferase activity"/>
    <property type="evidence" value="ECO:0007669"/>
    <property type="project" value="TreeGrafter"/>
</dbReference>
<dbReference type="CDD" id="cd03357">
    <property type="entry name" value="LbH_MAT_GAT"/>
    <property type="match status" value="1"/>
</dbReference>
<gene>
    <name evidence="9" type="ORF">HMPREF9444_00003</name>
</gene>
<dbReference type="InterPro" id="IPR011004">
    <property type="entry name" value="Trimer_LpxA-like_sf"/>
</dbReference>
<evidence type="ECO:0000256" key="6">
    <source>
        <dbReference type="ARBA" id="ARBA00055587"/>
    </source>
</evidence>
<evidence type="ECO:0000259" key="8">
    <source>
        <dbReference type="SMART" id="SM01266"/>
    </source>
</evidence>
<dbReference type="Proteomes" id="UP000018458">
    <property type="component" value="Unassembled WGS sequence"/>
</dbReference>
<accession>E8LH47</accession>
<evidence type="ECO:0000256" key="3">
    <source>
        <dbReference type="ARBA" id="ARBA00022679"/>
    </source>
</evidence>
<dbReference type="Pfam" id="PF12464">
    <property type="entry name" value="Mac"/>
    <property type="match status" value="1"/>
</dbReference>
<keyword evidence="3 7" id="KW-0808">Transferase</keyword>
<evidence type="ECO:0000256" key="2">
    <source>
        <dbReference type="ARBA" id="ARBA00022458"/>
    </source>
</evidence>
<comment type="similarity">
    <text evidence="1 7">Belongs to the transferase hexapeptide repeat family.</text>
</comment>
<dbReference type="AlphaFoldDB" id="E8LH47"/>
<dbReference type="STRING" id="762983.HMPREF9444_00003"/>
<evidence type="ECO:0000256" key="5">
    <source>
        <dbReference type="ARBA" id="ARBA00023315"/>
    </source>
</evidence>
<dbReference type="EC" id="2.3.1.-" evidence="7"/>
<feature type="domain" description="Maltose/galactoside acetyltransferase" evidence="8">
    <location>
        <begin position="11"/>
        <end position="66"/>
    </location>
</feature>
<evidence type="ECO:0000256" key="4">
    <source>
        <dbReference type="ARBA" id="ARBA00022737"/>
    </source>
</evidence>
<proteinExistence type="inferred from homology"/>
<name>E8LH47_SUCHY</name>
<keyword evidence="4" id="KW-0677">Repeat</keyword>
<dbReference type="eggNOG" id="COG0110">
    <property type="taxonomic scope" value="Bacteria"/>
</dbReference>
<evidence type="ECO:0000256" key="1">
    <source>
        <dbReference type="ARBA" id="ARBA00007274"/>
    </source>
</evidence>
<dbReference type="EMBL" id="AEVO01000001">
    <property type="protein sequence ID" value="EFY08141.1"/>
    <property type="molecule type" value="Genomic_DNA"/>
</dbReference>
<evidence type="ECO:0000313" key="9">
    <source>
        <dbReference type="EMBL" id="EFY08141.1"/>
    </source>
</evidence>
<dbReference type="PANTHER" id="PTHR43017">
    <property type="entry name" value="GALACTOSIDE O-ACETYLTRANSFERASE"/>
    <property type="match status" value="1"/>
</dbReference>
<dbReference type="FunFam" id="2.160.10.10:FF:000025">
    <property type="entry name" value="Hexapeptide-repeat containing-acetyltransferase"/>
    <property type="match status" value="1"/>
</dbReference>
<organism evidence="9 10">
    <name type="scientific">Succinatimonas hippei (strain DSM 22608 / JCM 16073 / KCTC 15190 / YIT 12066)</name>
    <dbReference type="NCBI Taxonomy" id="762983"/>
    <lineage>
        <taxon>Bacteria</taxon>
        <taxon>Pseudomonadati</taxon>
        <taxon>Pseudomonadota</taxon>
        <taxon>Gammaproteobacteria</taxon>
        <taxon>Aeromonadales</taxon>
        <taxon>Succinivibrionaceae</taxon>
        <taxon>Succinatimonas</taxon>
    </lineage>
</organism>
<dbReference type="PROSITE" id="PS00101">
    <property type="entry name" value="HEXAPEP_TRANSFERASES"/>
    <property type="match status" value="1"/>
</dbReference>
<dbReference type="Gene3D" id="2.160.10.10">
    <property type="entry name" value="Hexapeptide repeat proteins"/>
    <property type="match status" value="1"/>
</dbReference>
<keyword evidence="10" id="KW-1185">Reference proteome</keyword>
<dbReference type="InterPro" id="IPR001451">
    <property type="entry name" value="Hexapep"/>
</dbReference>
<dbReference type="Pfam" id="PF00132">
    <property type="entry name" value="Hexapep"/>
    <property type="match status" value="1"/>
</dbReference>
<dbReference type="PANTHER" id="PTHR43017:SF1">
    <property type="entry name" value="ACETYLTRANSFERASE YJL218W-RELATED"/>
    <property type="match status" value="1"/>
</dbReference>
<dbReference type="OrthoDB" id="9815592at2"/>
<dbReference type="InterPro" id="IPR024688">
    <property type="entry name" value="Mac_dom"/>
</dbReference>
<sequence length="200" mass="22103">MQKDLNKLTEREKCELGMLYDANYSEETVKLRLKCQELCYDFNQIRPSDLKKQEEQIRKIVGKCGKSPVITAPFHCDNGFNIELGDYFYANYNLIILDGAKVTVGDHVFIAPNCCISTAGHPLDAKRRNQGLEYAFPVTIGSNVWIGANVCILPGVTIGEGAVIGAGSVVNKDIPPYTVAVGNPCKVLRKITDNDILKYS</sequence>
<dbReference type="SUPFAM" id="SSF51161">
    <property type="entry name" value="Trimeric LpxA-like enzymes"/>
    <property type="match status" value="1"/>
</dbReference>